<dbReference type="Proteomes" id="UP000315471">
    <property type="component" value="Unassembled WGS sequence"/>
</dbReference>
<evidence type="ECO:0000313" key="1">
    <source>
        <dbReference type="EMBL" id="TWU42935.1"/>
    </source>
</evidence>
<protein>
    <recommendedName>
        <fullName evidence="3">HTH merR-type domain-containing protein</fullName>
    </recommendedName>
</protein>
<name>A0A5C6E2I5_9BACT</name>
<gene>
    <name evidence="1" type="ORF">Q31b_19680</name>
</gene>
<organism evidence="1 2">
    <name type="scientific">Novipirellula aureliae</name>
    <dbReference type="NCBI Taxonomy" id="2527966"/>
    <lineage>
        <taxon>Bacteria</taxon>
        <taxon>Pseudomonadati</taxon>
        <taxon>Planctomycetota</taxon>
        <taxon>Planctomycetia</taxon>
        <taxon>Pirellulales</taxon>
        <taxon>Pirellulaceae</taxon>
        <taxon>Novipirellula</taxon>
    </lineage>
</organism>
<comment type="caution">
    <text evidence="1">The sequence shown here is derived from an EMBL/GenBank/DDBJ whole genome shotgun (WGS) entry which is preliminary data.</text>
</comment>
<dbReference type="AlphaFoldDB" id="A0A5C6E2I5"/>
<sequence length="73" mass="8182">MLDPPTLLTSGRMAHLLGVTPDRVRHVLASRHDIHPSAYAGHVRLYDRQALARVRHELAAIAARRGRQEVDRG</sequence>
<evidence type="ECO:0008006" key="3">
    <source>
        <dbReference type="Google" id="ProtNLM"/>
    </source>
</evidence>
<reference evidence="1 2" key="1">
    <citation type="submission" date="2019-02" db="EMBL/GenBank/DDBJ databases">
        <title>Deep-cultivation of Planctomycetes and their phenomic and genomic characterization uncovers novel biology.</title>
        <authorList>
            <person name="Wiegand S."/>
            <person name="Jogler M."/>
            <person name="Boedeker C."/>
            <person name="Pinto D."/>
            <person name="Vollmers J."/>
            <person name="Rivas-Marin E."/>
            <person name="Kohn T."/>
            <person name="Peeters S.H."/>
            <person name="Heuer A."/>
            <person name="Rast P."/>
            <person name="Oberbeckmann S."/>
            <person name="Bunk B."/>
            <person name="Jeske O."/>
            <person name="Meyerdierks A."/>
            <person name="Storesund J.E."/>
            <person name="Kallscheuer N."/>
            <person name="Luecker S."/>
            <person name="Lage O.M."/>
            <person name="Pohl T."/>
            <person name="Merkel B.J."/>
            <person name="Hornburger P."/>
            <person name="Mueller R.-W."/>
            <person name="Bruemmer F."/>
            <person name="Labrenz M."/>
            <person name="Spormann A.M."/>
            <person name="Op Den Camp H."/>
            <person name="Overmann J."/>
            <person name="Amann R."/>
            <person name="Jetten M.S.M."/>
            <person name="Mascher T."/>
            <person name="Medema M.H."/>
            <person name="Devos D.P."/>
            <person name="Kaster A.-K."/>
            <person name="Ovreas L."/>
            <person name="Rohde M."/>
            <person name="Galperin M.Y."/>
            <person name="Jogler C."/>
        </authorList>
    </citation>
    <scope>NUCLEOTIDE SEQUENCE [LARGE SCALE GENOMIC DNA]</scope>
    <source>
        <strain evidence="1 2">Q31b</strain>
    </source>
</reference>
<evidence type="ECO:0000313" key="2">
    <source>
        <dbReference type="Proteomes" id="UP000315471"/>
    </source>
</evidence>
<proteinExistence type="predicted"/>
<dbReference type="EMBL" id="SJPY01000003">
    <property type="protein sequence ID" value="TWU42935.1"/>
    <property type="molecule type" value="Genomic_DNA"/>
</dbReference>
<accession>A0A5C6E2I5</accession>
<keyword evidence="2" id="KW-1185">Reference proteome</keyword>